<evidence type="ECO:0000313" key="10">
    <source>
        <dbReference type="EMBL" id="KAJ7313354.1"/>
    </source>
</evidence>
<feature type="compositionally biased region" description="Pro residues" evidence="8">
    <location>
        <begin position="231"/>
        <end position="240"/>
    </location>
</feature>
<dbReference type="InterPro" id="IPR039344">
    <property type="entry name" value="MBLAC1"/>
</dbReference>
<accession>A0A9Q0XGA6</accession>
<feature type="region of interest" description="Disordered" evidence="8">
    <location>
        <begin position="221"/>
        <end position="240"/>
    </location>
</feature>
<feature type="domain" description="Metallo-beta-lactamase" evidence="9">
    <location>
        <begin position="53"/>
        <end position="217"/>
    </location>
</feature>
<evidence type="ECO:0000256" key="1">
    <source>
        <dbReference type="ARBA" id="ARBA00004514"/>
    </source>
</evidence>
<dbReference type="GO" id="GO:0005829">
    <property type="term" value="C:cytosol"/>
    <property type="evidence" value="ECO:0007669"/>
    <property type="project" value="UniProtKB-SubCell"/>
</dbReference>
<dbReference type="CDD" id="cd07711">
    <property type="entry name" value="MBLAC1-like_MBL-fold"/>
    <property type="match status" value="1"/>
</dbReference>
<evidence type="ECO:0000256" key="5">
    <source>
        <dbReference type="ARBA" id="ARBA00032988"/>
    </source>
</evidence>
<feature type="region of interest" description="Disordered" evidence="8">
    <location>
        <begin position="1"/>
        <end position="21"/>
    </location>
</feature>
<dbReference type="SMART" id="SM00849">
    <property type="entry name" value="Lactamase_B"/>
    <property type="match status" value="1"/>
</dbReference>
<dbReference type="SUPFAM" id="SSF56281">
    <property type="entry name" value="Metallo-hydrolase/oxidoreductase"/>
    <property type="match status" value="1"/>
</dbReference>
<organism evidence="10 11">
    <name type="scientific">Phrynocephalus forsythii</name>
    <dbReference type="NCBI Taxonomy" id="171643"/>
    <lineage>
        <taxon>Eukaryota</taxon>
        <taxon>Metazoa</taxon>
        <taxon>Chordata</taxon>
        <taxon>Craniata</taxon>
        <taxon>Vertebrata</taxon>
        <taxon>Euteleostomi</taxon>
        <taxon>Lepidosauria</taxon>
        <taxon>Squamata</taxon>
        <taxon>Bifurcata</taxon>
        <taxon>Unidentata</taxon>
        <taxon>Episquamata</taxon>
        <taxon>Toxicofera</taxon>
        <taxon>Iguania</taxon>
        <taxon>Acrodonta</taxon>
        <taxon>Agamidae</taxon>
        <taxon>Agaminae</taxon>
        <taxon>Phrynocephalus</taxon>
    </lineage>
</organism>
<evidence type="ECO:0000256" key="3">
    <source>
        <dbReference type="ARBA" id="ARBA00011738"/>
    </source>
</evidence>
<protein>
    <recommendedName>
        <fullName evidence="4">Metallo-beta-lactamase domain-containing protein 1</fullName>
    </recommendedName>
    <alternativeName>
        <fullName evidence="5">Endoribonuclease MBLAC1</fullName>
    </alternativeName>
</protein>
<dbReference type="Proteomes" id="UP001142489">
    <property type="component" value="Unassembled WGS sequence"/>
</dbReference>
<comment type="caution">
    <text evidence="10">The sequence shown here is derived from an EMBL/GenBank/DDBJ whole genome shotgun (WGS) entry which is preliminary data.</text>
</comment>
<dbReference type="InterPro" id="IPR001279">
    <property type="entry name" value="Metallo-B-lactamas"/>
</dbReference>
<dbReference type="EMBL" id="JAPFRF010000012">
    <property type="protein sequence ID" value="KAJ7313354.1"/>
    <property type="molecule type" value="Genomic_DNA"/>
</dbReference>
<evidence type="ECO:0000256" key="4">
    <source>
        <dbReference type="ARBA" id="ARBA00014856"/>
    </source>
</evidence>
<evidence type="ECO:0000313" key="11">
    <source>
        <dbReference type="Proteomes" id="UP001142489"/>
    </source>
</evidence>
<dbReference type="Gene3D" id="3.60.15.10">
    <property type="entry name" value="Ribonuclease Z/Hydroxyacylglutathione hydrolase-like"/>
    <property type="match status" value="1"/>
</dbReference>
<gene>
    <name evidence="10" type="ORF">JRQ81_004647</name>
</gene>
<evidence type="ECO:0000256" key="8">
    <source>
        <dbReference type="SAM" id="MobiDB-lite"/>
    </source>
</evidence>
<evidence type="ECO:0000256" key="2">
    <source>
        <dbReference type="ARBA" id="ARBA00006759"/>
    </source>
</evidence>
<dbReference type="AlphaFoldDB" id="A0A9Q0XGA6"/>
<sequence>MASSSSSSPPLPPPDEPRTAVLSQPRIEGSPYSVLVLQEGCATELPDGTTRADGTVSLVMGPQLTLVDTGGPWGRERLLAGLAEQGVSPGAIRHVVCTHGHSDHVGNLNLFPQAELLLVGMDVCQPGGRYLPTGLRRGRPYVLHPGHLEVLPTPGHTGSDVSLLVRGTTLGDVLVAGDLFEHHEDEGSWQPLSEDPARQAASRARALALADVIVPGHGPPFQVFRPGSLHGPPPTKDQWR</sequence>
<comment type="similarity">
    <text evidence="2">Belongs to the metallo-beta-lactamase superfamily. Glyoxalase II family.</text>
</comment>
<comment type="subcellular location">
    <subcellularLocation>
        <location evidence="1">Cytoplasm</location>
        <location evidence="1">Cytosol</location>
    </subcellularLocation>
</comment>
<evidence type="ECO:0000256" key="6">
    <source>
        <dbReference type="ARBA" id="ARBA00044690"/>
    </source>
</evidence>
<dbReference type="InterPro" id="IPR036866">
    <property type="entry name" value="RibonucZ/Hydroxyglut_hydro"/>
</dbReference>
<evidence type="ECO:0000259" key="9">
    <source>
        <dbReference type="SMART" id="SM00849"/>
    </source>
</evidence>
<comment type="subunit">
    <text evidence="3">Homodimer.</text>
</comment>
<evidence type="ECO:0000256" key="7">
    <source>
        <dbReference type="ARBA" id="ARBA00045869"/>
    </source>
</evidence>
<proteinExistence type="inferred from homology"/>
<dbReference type="Pfam" id="PF00753">
    <property type="entry name" value="Lactamase_B"/>
    <property type="match status" value="1"/>
</dbReference>
<name>A0A9Q0XGA6_9SAUR</name>
<keyword evidence="11" id="KW-1185">Reference proteome</keyword>
<dbReference type="PANTHER" id="PTHR23200:SF48">
    <property type="entry name" value="METALLO-BETA-LACTAMASE DOMAIN-CONTAINING PROTEIN 1"/>
    <property type="match status" value="1"/>
</dbReference>
<comment type="catalytic activity">
    <reaction evidence="6">
        <text>a ribonucleotidyl-ribonucleotide-RNA + H2O = a 3'-end ribonucleotide-RNA + a 5'-end 5'-phospho-ribonucleoside-RNA + H(+)</text>
        <dbReference type="Rhea" id="RHEA:68096"/>
        <dbReference type="Rhea" id="RHEA-COMP:15179"/>
        <dbReference type="Rhea" id="RHEA-COMP:17355"/>
        <dbReference type="Rhea" id="RHEA-COMP:17428"/>
        <dbReference type="ChEBI" id="CHEBI:15377"/>
        <dbReference type="ChEBI" id="CHEBI:15378"/>
        <dbReference type="ChEBI" id="CHEBI:74896"/>
        <dbReference type="ChEBI" id="CHEBI:138282"/>
        <dbReference type="ChEBI" id="CHEBI:173118"/>
    </reaction>
    <physiologicalReaction direction="left-to-right" evidence="6">
        <dbReference type="Rhea" id="RHEA:68097"/>
    </physiologicalReaction>
</comment>
<dbReference type="PANTHER" id="PTHR23200">
    <property type="entry name" value="METALLO-BETA-LACTAMASE DOMAIN-CONTAINING PROTEIN 1"/>
    <property type="match status" value="1"/>
</dbReference>
<dbReference type="OrthoDB" id="10250730at2759"/>
<reference evidence="10" key="1">
    <citation type="journal article" date="2023" name="DNA Res.">
        <title>Chromosome-level genome assembly of Phrynocephalus forsythii using third-generation DNA sequencing and Hi-C analysis.</title>
        <authorList>
            <person name="Qi Y."/>
            <person name="Zhao W."/>
            <person name="Zhao Y."/>
            <person name="Niu C."/>
            <person name="Cao S."/>
            <person name="Zhang Y."/>
        </authorList>
    </citation>
    <scope>NUCLEOTIDE SEQUENCE</scope>
    <source>
        <tissue evidence="10">Muscle</tissue>
    </source>
</reference>
<comment type="function">
    <text evidence="7">Endoribonuclease that catalyzes the hydrolysis of histone-coding pre-mRNA 3'-end. Involved in histone pre-mRNA processing during the S-phase of the cell cycle, which is required for entering/progressing through S-phase. Cleaves histone pre-mRNA at a major and a minor cleavage site after the 5'-ACCCA-3' and the 5'-ACCCACA-3' sequence, respectively, and located downstream of the stem-loop. May require the presence of the HDE element located at the histone pre-RNA 3'-end to avoid non-specific cleavage.</text>
</comment>